<dbReference type="SUPFAM" id="SSF56112">
    <property type="entry name" value="Protein kinase-like (PK-like)"/>
    <property type="match status" value="1"/>
</dbReference>
<evidence type="ECO:0008006" key="4">
    <source>
        <dbReference type="Google" id="ProtNLM"/>
    </source>
</evidence>
<accession>X6MKY3</accession>
<feature type="compositionally biased region" description="Low complexity" evidence="1">
    <location>
        <begin position="294"/>
        <end position="312"/>
    </location>
</feature>
<evidence type="ECO:0000313" key="3">
    <source>
        <dbReference type="Proteomes" id="UP000023152"/>
    </source>
</evidence>
<feature type="region of interest" description="Disordered" evidence="1">
    <location>
        <begin position="288"/>
        <end position="333"/>
    </location>
</feature>
<evidence type="ECO:0000256" key="1">
    <source>
        <dbReference type="SAM" id="MobiDB-lite"/>
    </source>
</evidence>
<feature type="compositionally biased region" description="Basic residues" evidence="1">
    <location>
        <begin position="320"/>
        <end position="333"/>
    </location>
</feature>
<organism evidence="2 3">
    <name type="scientific">Reticulomyxa filosa</name>
    <dbReference type="NCBI Taxonomy" id="46433"/>
    <lineage>
        <taxon>Eukaryota</taxon>
        <taxon>Sar</taxon>
        <taxon>Rhizaria</taxon>
        <taxon>Retaria</taxon>
        <taxon>Foraminifera</taxon>
        <taxon>Monothalamids</taxon>
        <taxon>Reticulomyxidae</taxon>
        <taxon>Reticulomyxa</taxon>
    </lineage>
</organism>
<dbReference type="EMBL" id="ASPP01020001">
    <property type="protein sequence ID" value="ETO14504.1"/>
    <property type="molecule type" value="Genomic_DNA"/>
</dbReference>
<dbReference type="InterPro" id="IPR011009">
    <property type="entry name" value="Kinase-like_dom_sf"/>
</dbReference>
<keyword evidence="3" id="KW-1185">Reference proteome</keyword>
<name>X6MKY3_RETFI</name>
<gene>
    <name evidence="2" type="ORF">RFI_22864</name>
</gene>
<evidence type="ECO:0000313" key="2">
    <source>
        <dbReference type="EMBL" id="ETO14504.1"/>
    </source>
</evidence>
<comment type="caution">
    <text evidence="2">The sequence shown here is derived from an EMBL/GenBank/DDBJ whole genome shotgun (WGS) entry which is preliminary data.</text>
</comment>
<dbReference type="AlphaFoldDB" id="X6MKY3"/>
<protein>
    <recommendedName>
        <fullName evidence="4">Protein kinase domain-containing protein</fullName>
    </recommendedName>
</protein>
<proteinExistence type="predicted"/>
<dbReference type="Proteomes" id="UP000023152">
    <property type="component" value="Unassembled WGS sequence"/>
</dbReference>
<reference evidence="2 3" key="1">
    <citation type="journal article" date="2013" name="Curr. Biol.">
        <title>The Genome of the Foraminiferan Reticulomyxa filosa.</title>
        <authorList>
            <person name="Glockner G."/>
            <person name="Hulsmann N."/>
            <person name="Schleicher M."/>
            <person name="Noegel A.A."/>
            <person name="Eichinger L."/>
            <person name="Gallinger C."/>
            <person name="Pawlowski J."/>
            <person name="Sierra R."/>
            <person name="Euteneuer U."/>
            <person name="Pillet L."/>
            <person name="Moustafa A."/>
            <person name="Platzer M."/>
            <person name="Groth M."/>
            <person name="Szafranski K."/>
            <person name="Schliwa M."/>
        </authorList>
    </citation>
    <scope>NUCLEOTIDE SEQUENCE [LARGE SCALE GENOMIC DNA]</scope>
</reference>
<sequence length="333" mass="38918">MILFLAKGFSERKLIIEKLKQLVYEQTTCLLYMSDNYFKFIVALLYEYKKYTVLNENFGSFRSKEEIAGFKSVVRERKKMAKIVDPNETKVEEKSHEPLDTTSGAPSYLCNDKGFMEFSDQLVIDKRYVLQKPKKVDELELDHGKGRYGSVYCAYDKKEKMFKAVKILKLPEKDGEDVKNQTSKQKRGTHNFKGYATRTLKKKNYIRRELRVLKRITNNELGEEDNEKGIICPFVIQLLGHGTYENHSYFVFDYFEVTLQQHLEYILQLNYESLTKLKQQILDSNNQDIEANENDGNGNDNDNNNNNSNNNNDNDDKKKTNPKNQKKATQKAK</sequence>
<dbReference type="Gene3D" id="1.10.510.10">
    <property type="entry name" value="Transferase(Phosphotransferase) domain 1"/>
    <property type="match status" value="1"/>
</dbReference>